<reference evidence="1 2" key="1">
    <citation type="submission" date="2020-10" db="EMBL/GenBank/DDBJ databases">
        <title>ChiBAC.</title>
        <authorList>
            <person name="Zenner C."/>
            <person name="Hitch T.C.A."/>
            <person name="Clavel T."/>
        </authorList>
    </citation>
    <scope>NUCLEOTIDE SEQUENCE [LARGE SCALE GENOMIC DNA]</scope>
    <source>
        <strain evidence="1 2">DSM 108706</strain>
    </source>
</reference>
<dbReference type="Proteomes" id="UP001516588">
    <property type="component" value="Unassembled WGS sequence"/>
</dbReference>
<gene>
    <name evidence="1" type="ORF">INF20_04600</name>
</gene>
<dbReference type="InterPro" id="IPR023214">
    <property type="entry name" value="HAD_sf"/>
</dbReference>
<comment type="caution">
    <text evidence="1">The sequence shown here is derived from an EMBL/GenBank/DDBJ whole genome shotgun (WGS) entry which is preliminary data.</text>
</comment>
<dbReference type="Gene3D" id="3.40.50.1000">
    <property type="entry name" value="HAD superfamily/HAD-like"/>
    <property type="match status" value="1"/>
</dbReference>
<evidence type="ECO:0000313" key="2">
    <source>
        <dbReference type="Proteomes" id="UP001516588"/>
    </source>
</evidence>
<proteinExistence type="predicted"/>
<accession>A0ABR9QXJ6</accession>
<evidence type="ECO:0008006" key="3">
    <source>
        <dbReference type="Google" id="ProtNLM"/>
    </source>
</evidence>
<dbReference type="EMBL" id="JADCKA010000006">
    <property type="protein sequence ID" value="MBE5035561.1"/>
    <property type="molecule type" value="Genomic_DNA"/>
</dbReference>
<dbReference type="SUPFAM" id="SSF56784">
    <property type="entry name" value="HAD-like"/>
    <property type="match status" value="1"/>
</dbReference>
<dbReference type="RefSeq" id="WP_226385209.1">
    <property type="nucleotide sequence ID" value="NZ_JADCKA010000006.1"/>
</dbReference>
<evidence type="ECO:0000313" key="1">
    <source>
        <dbReference type="EMBL" id="MBE5035561.1"/>
    </source>
</evidence>
<name>A0ABR9QXJ6_9FIRM</name>
<keyword evidence="2" id="KW-1185">Reference proteome</keyword>
<protein>
    <recommendedName>
        <fullName evidence="3">Phosphonoacetaldehyde hydrolase</fullName>
    </recommendedName>
</protein>
<dbReference type="InterPro" id="IPR036412">
    <property type="entry name" value="HAD-like_sf"/>
</dbReference>
<organism evidence="1 2">
    <name type="scientific">Gallibacter intestinalis</name>
    <dbReference type="NCBI Taxonomy" id="2779356"/>
    <lineage>
        <taxon>Bacteria</taxon>
        <taxon>Bacillati</taxon>
        <taxon>Bacillota</taxon>
        <taxon>Clostridia</taxon>
        <taxon>Eubacteriales</taxon>
        <taxon>Eubacteriaceae</taxon>
        <taxon>Gallibacter</taxon>
    </lineage>
</organism>
<sequence>MAKIEAVILSVGVTEGSSVMGLSEEEFNTLSQEEKDEANKKAATVFFHCGADYVINNLSELPDLIEKIQK</sequence>